<keyword evidence="1" id="KW-0223">Dioxygenase</keyword>
<evidence type="ECO:0000313" key="2">
    <source>
        <dbReference type="Proteomes" id="UP000007129"/>
    </source>
</evidence>
<organism evidence="1 2">
    <name type="scientific">Macrophomina phaseolina (strain MS6)</name>
    <name type="common">Charcoal rot fungus</name>
    <dbReference type="NCBI Taxonomy" id="1126212"/>
    <lineage>
        <taxon>Eukaryota</taxon>
        <taxon>Fungi</taxon>
        <taxon>Dikarya</taxon>
        <taxon>Ascomycota</taxon>
        <taxon>Pezizomycotina</taxon>
        <taxon>Dothideomycetes</taxon>
        <taxon>Dothideomycetes incertae sedis</taxon>
        <taxon>Botryosphaeriales</taxon>
        <taxon>Botryosphaeriaceae</taxon>
        <taxon>Macrophomina</taxon>
    </lineage>
</organism>
<gene>
    <name evidence="1" type="ORF">MPH_10995</name>
</gene>
<dbReference type="STRING" id="1126212.K2QPW6"/>
<reference evidence="1 2" key="1">
    <citation type="journal article" date="2012" name="BMC Genomics">
        <title>Tools to kill: Genome of one of the most destructive plant pathogenic fungi Macrophomina phaseolina.</title>
        <authorList>
            <person name="Islam M.S."/>
            <person name="Haque M.S."/>
            <person name="Islam M.M."/>
            <person name="Emdad E.M."/>
            <person name="Halim A."/>
            <person name="Hossen Q.M.M."/>
            <person name="Hossain M.Z."/>
            <person name="Ahmed B."/>
            <person name="Rahim S."/>
            <person name="Rahman M.S."/>
            <person name="Alam M.M."/>
            <person name="Hou S."/>
            <person name="Wan X."/>
            <person name="Saito J.A."/>
            <person name="Alam M."/>
        </authorList>
    </citation>
    <scope>NUCLEOTIDE SEQUENCE [LARGE SCALE GENOMIC DNA]</scope>
    <source>
        <strain evidence="1 2">MS6</strain>
    </source>
</reference>
<dbReference type="Gene3D" id="2.60.120.620">
    <property type="entry name" value="q2cbj1_9rhob like domain"/>
    <property type="match status" value="2"/>
</dbReference>
<dbReference type="SUPFAM" id="SSF51197">
    <property type="entry name" value="Clavaminate synthase-like"/>
    <property type="match status" value="1"/>
</dbReference>
<dbReference type="VEuPathDB" id="FungiDB:MPH_10995"/>
<dbReference type="GO" id="GO:0051213">
    <property type="term" value="F:dioxygenase activity"/>
    <property type="evidence" value="ECO:0007669"/>
    <property type="project" value="UniProtKB-KW"/>
</dbReference>
<dbReference type="PANTHER" id="PTHR40128">
    <property type="entry name" value="EXPRESSED PROTEIN"/>
    <property type="match status" value="1"/>
</dbReference>
<dbReference type="EMBL" id="AHHD01000465">
    <property type="protein sequence ID" value="EKG11951.1"/>
    <property type="molecule type" value="Genomic_DNA"/>
</dbReference>
<dbReference type="Proteomes" id="UP000007129">
    <property type="component" value="Unassembled WGS sequence"/>
</dbReference>
<dbReference type="Pfam" id="PF05721">
    <property type="entry name" value="PhyH"/>
    <property type="match status" value="1"/>
</dbReference>
<dbReference type="AlphaFoldDB" id="K2QPW6"/>
<accession>K2QPW6</accession>
<dbReference type="OrthoDB" id="2328924at2759"/>
<sequence length="353" mass="39529">MPHAASPERDASWPGCKLYVNDGPLDQSEVAPLAPSSPDEPIEELRRKYDENGYLFLKGLLPKEDVLQCREKYFAMMSPSGVLKPDTKPVEGVFDDSRDKANYPGIGAGAAGGNGRPGEDTAARFVDLALKAHYEDWCEFCVVYLTSSRAIKADLFRDCEDFVKHPKLYDFVGKFTGWGDRTLSLRRTLLRNNTPGNKAIGVHYDQIFLRYGEPNSVTAWVPIGDVDIQGGGLIYLENSDNLGQTIENDFNEKAKAAGFTEEEAKFAFNKNMMSTGLLADGPAQFGRDYKRRWLVTGYEAGDVVLHKPHMIHASTINHDPKNRIRLGTDLRFVDSASEYDKRWTNHYTFDDGV</sequence>
<evidence type="ECO:0000313" key="1">
    <source>
        <dbReference type="EMBL" id="EKG11951.1"/>
    </source>
</evidence>
<dbReference type="HOGENOM" id="CLU_049925_0_0_1"/>
<comment type="caution">
    <text evidence="1">The sequence shown here is derived from an EMBL/GenBank/DDBJ whole genome shotgun (WGS) entry which is preliminary data.</text>
</comment>
<dbReference type="PANTHER" id="PTHR40128:SF1">
    <property type="entry name" value="PHYTANOYL-COA HYDROXYLASE"/>
    <property type="match status" value="1"/>
</dbReference>
<proteinExistence type="predicted"/>
<dbReference type="InterPro" id="IPR008775">
    <property type="entry name" value="Phytyl_CoA_dOase-like"/>
</dbReference>
<keyword evidence="1" id="KW-0560">Oxidoreductase</keyword>
<dbReference type="InParanoid" id="K2QPW6"/>
<protein>
    <submittedName>
        <fullName evidence="1">Phytanoyl-CoA dioxygenase</fullName>
    </submittedName>
</protein>
<dbReference type="eggNOG" id="ENOG502SCSP">
    <property type="taxonomic scope" value="Eukaryota"/>
</dbReference>
<name>K2QPW6_MACPH</name>